<feature type="transmembrane region" description="Helical" evidence="1">
    <location>
        <begin position="58"/>
        <end position="75"/>
    </location>
</feature>
<reference evidence="2 3" key="1">
    <citation type="journal article" date="2012" name="Nature">
        <title>Repeated polyploidization of Gossypium genomes and the evolution of spinnable cotton fibres.</title>
        <authorList>
            <person name="Paterson A.H."/>
            <person name="Wendel J.F."/>
            <person name="Gundlach H."/>
            <person name="Guo H."/>
            <person name="Jenkins J."/>
            <person name="Jin D."/>
            <person name="Llewellyn D."/>
            <person name="Showmaker K.C."/>
            <person name="Shu S."/>
            <person name="Udall J."/>
            <person name="Yoo M.J."/>
            <person name="Byers R."/>
            <person name="Chen W."/>
            <person name="Doron-Faigenboim A."/>
            <person name="Duke M.V."/>
            <person name="Gong L."/>
            <person name="Grimwood J."/>
            <person name="Grover C."/>
            <person name="Grupp K."/>
            <person name="Hu G."/>
            <person name="Lee T.H."/>
            <person name="Li J."/>
            <person name="Lin L."/>
            <person name="Liu T."/>
            <person name="Marler B.S."/>
            <person name="Page J.T."/>
            <person name="Roberts A.W."/>
            <person name="Romanel E."/>
            <person name="Sanders W.S."/>
            <person name="Szadkowski E."/>
            <person name="Tan X."/>
            <person name="Tang H."/>
            <person name="Xu C."/>
            <person name="Wang J."/>
            <person name="Wang Z."/>
            <person name="Zhang D."/>
            <person name="Zhang L."/>
            <person name="Ashrafi H."/>
            <person name="Bedon F."/>
            <person name="Bowers J.E."/>
            <person name="Brubaker C.L."/>
            <person name="Chee P.W."/>
            <person name="Das S."/>
            <person name="Gingle A.R."/>
            <person name="Haigler C.H."/>
            <person name="Harker D."/>
            <person name="Hoffmann L.V."/>
            <person name="Hovav R."/>
            <person name="Jones D.C."/>
            <person name="Lemke C."/>
            <person name="Mansoor S."/>
            <person name="ur Rahman M."/>
            <person name="Rainville L.N."/>
            <person name="Rambani A."/>
            <person name="Reddy U.K."/>
            <person name="Rong J.K."/>
            <person name="Saranga Y."/>
            <person name="Scheffler B.E."/>
            <person name="Scheffler J.A."/>
            <person name="Stelly D.M."/>
            <person name="Triplett B.A."/>
            <person name="Van Deynze A."/>
            <person name="Vaslin M.F."/>
            <person name="Waghmare V.N."/>
            <person name="Walford S.A."/>
            <person name="Wright R.J."/>
            <person name="Zaki E.A."/>
            <person name="Zhang T."/>
            <person name="Dennis E.S."/>
            <person name="Mayer K.F."/>
            <person name="Peterson D.G."/>
            <person name="Rokhsar D.S."/>
            <person name="Wang X."/>
            <person name="Schmutz J."/>
        </authorList>
    </citation>
    <scope>NUCLEOTIDE SEQUENCE [LARGE SCALE GENOMIC DNA]</scope>
</reference>
<keyword evidence="1" id="KW-0472">Membrane</keyword>
<proteinExistence type="predicted"/>
<keyword evidence="1" id="KW-0812">Transmembrane</keyword>
<name>A0A0D2PSN0_GOSRA</name>
<dbReference type="EMBL" id="CM001747">
    <property type="protein sequence ID" value="KJB49232.1"/>
    <property type="molecule type" value="Genomic_DNA"/>
</dbReference>
<gene>
    <name evidence="2" type="ORF">B456_008G107800</name>
</gene>
<accession>A0A0D2PSN0</accession>
<dbReference type="AlphaFoldDB" id="A0A0D2PSN0"/>
<dbReference type="Gramene" id="KJB49232">
    <property type="protein sequence ID" value="KJB49232"/>
    <property type="gene ID" value="B456_008G107800"/>
</dbReference>
<evidence type="ECO:0000313" key="3">
    <source>
        <dbReference type="Proteomes" id="UP000032304"/>
    </source>
</evidence>
<keyword evidence="3" id="KW-1185">Reference proteome</keyword>
<dbReference type="Proteomes" id="UP000032304">
    <property type="component" value="Chromosome 8"/>
</dbReference>
<sequence>MALKRGLSSVGVQRSRSSGSRLPIVILFFFSILTLLVFFVGQGLYISSSFFLLISPRVFMYYLPDLTLYLILILYSRMMIN</sequence>
<evidence type="ECO:0000313" key="2">
    <source>
        <dbReference type="EMBL" id="KJB49232.1"/>
    </source>
</evidence>
<keyword evidence="1" id="KW-1133">Transmembrane helix</keyword>
<evidence type="ECO:0000256" key="1">
    <source>
        <dbReference type="SAM" id="Phobius"/>
    </source>
</evidence>
<protein>
    <submittedName>
        <fullName evidence="2">Uncharacterized protein</fullName>
    </submittedName>
</protein>
<feature type="transmembrane region" description="Helical" evidence="1">
    <location>
        <begin position="21"/>
        <end position="46"/>
    </location>
</feature>
<organism evidence="2 3">
    <name type="scientific">Gossypium raimondii</name>
    <name type="common">Peruvian cotton</name>
    <name type="synonym">Gossypium klotzschianum subsp. raimondii</name>
    <dbReference type="NCBI Taxonomy" id="29730"/>
    <lineage>
        <taxon>Eukaryota</taxon>
        <taxon>Viridiplantae</taxon>
        <taxon>Streptophyta</taxon>
        <taxon>Embryophyta</taxon>
        <taxon>Tracheophyta</taxon>
        <taxon>Spermatophyta</taxon>
        <taxon>Magnoliopsida</taxon>
        <taxon>eudicotyledons</taxon>
        <taxon>Gunneridae</taxon>
        <taxon>Pentapetalae</taxon>
        <taxon>rosids</taxon>
        <taxon>malvids</taxon>
        <taxon>Malvales</taxon>
        <taxon>Malvaceae</taxon>
        <taxon>Malvoideae</taxon>
        <taxon>Gossypium</taxon>
    </lineage>
</organism>